<protein>
    <submittedName>
        <fullName evidence="2">Uncharacterized protein</fullName>
    </submittedName>
</protein>
<dbReference type="Proteomes" id="UP000644756">
    <property type="component" value="Unassembled WGS sequence"/>
</dbReference>
<proteinExistence type="predicted"/>
<reference evidence="2" key="1">
    <citation type="journal article" date="2014" name="Int. J. Syst. Evol. Microbiol.">
        <title>Complete genome sequence of Corynebacterium casei LMG S-19264T (=DSM 44701T), isolated from a smear-ripened cheese.</title>
        <authorList>
            <consortium name="US DOE Joint Genome Institute (JGI-PGF)"/>
            <person name="Walter F."/>
            <person name="Albersmeier A."/>
            <person name="Kalinowski J."/>
            <person name="Ruckert C."/>
        </authorList>
    </citation>
    <scope>NUCLEOTIDE SEQUENCE</scope>
    <source>
        <strain evidence="2">CGMCC 1.12987</strain>
    </source>
</reference>
<comment type="caution">
    <text evidence="2">The sequence shown here is derived from an EMBL/GenBank/DDBJ whole genome shotgun (WGS) entry which is preliminary data.</text>
</comment>
<keyword evidence="3" id="KW-1185">Reference proteome</keyword>
<reference evidence="2" key="2">
    <citation type="submission" date="2020-09" db="EMBL/GenBank/DDBJ databases">
        <authorList>
            <person name="Sun Q."/>
            <person name="Zhou Y."/>
        </authorList>
    </citation>
    <scope>NUCLEOTIDE SEQUENCE</scope>
    <source>
        <strain evidence="2">CGMCC 1.12987</strain>
    </source>
</reference>
<accession>A0A917LFI8</accession>
<dbReference type="RefSeq" id="WP_188532738.1">
    <property type="nucleotide sequence ID" value="NZ_BMGR01000014.1"/>
</dbReference>
<evidence type="ECO:0000256" key="1">
    <source>
        <dbReference type="SAM" id="MobiDB-lite"/>
    </source>
</evidence>
<name>A0A917LFI8_9BACL</name>
<dbReference type="AlphaFoldDB" id="A0A917LFI8"/>
<dbReference type="EMBL" id="BMGR01000014">
    <property type="protein sequence ID" value="GGG18302.1"/>
    <property type="molecule type" value="Genomic_DNA"/>
</dbReference>
<evidence type="ECO:0000313" key="3">
    <source>
        <dbReference type="Proteomes" id="UP000644756"/>
    </source>
</evidence>
<evidence type="ECO:0000313" key="2">
    <source>
        <dbReference type="EMBL" id="GGG18302.1"/>
    </source>
</evidence>
<sequence>MENNMEQKEQGLFSENAVVVEAVQPDHFEMTIGKDGQLSLFGTEPEAPAASEEEKGKGKPASATKAAGRIGKAPKTSTPVTPAKPKIEKVPLNEPDSWKVRLYGQTYIINVLFEEEIADGKIKATLEEIREKLATVEGHVELTHARTKYDADEPNKLLFVDCFGTEKGAS</sequence>
<gene>
    <name evidence="2" type="ORF">GCM10010916_38930</name>
</gene>
<feature type="region of interest" description="Disordered" evidence="1">
    <location>
        <begin position="37"/>
        <end position="90"/>
    </location>
</feature>
<organism evidence="2 3">
    <name type="scientific">Paenibacillus abyssi</name>
    <dbReference type="NCBI Taxonomy" id="1340531"/>
    <lineage>
        <taxon>Bacteria</taxon>
        <taxon>Bacillati</taxon>
        <taxon>Bacillota</taxon>
        <taxon>Bacilli</taxon>
        <taxon>Bacillales</taxon>
        <taxon>Paenibacillaceae</taxon>
        <taxon>Paenibacillus</taxon>
    </lineage>
</organism>